<keyword evidence="17" id="KW-1185">Reference proteome</keyword>
<feature type="transmembrane region" description="Helical" evidence="13">
    <location>
        <begin position="174"/>
        <end position="192"/>
    </location>
</feature>
<evidence type="ECO:0000259" key="14">
    <source>
        <dbReference type="PROSITE" id="PS50893"/>
    </source>
</evidence>
<comment type="caution">
    <text evidence="16">The sequence shown here is derived from an EMBL/GenBank/DDBJ whole genome shotgun (WGS) entry which is preliminary data.</text>
</comment>
<dbReference type="Proteomes" id="UP000242146">
    <property type="component" value="Unassembled WGS sequence"/>
</dbReference>
<dbReference type="SUPFAM" id="SSF90123">
    <property type="entry name" value="ABC transporter transmembrane region"/>
    <property type="match status" value="2"/>
</dbReference>
<keyword evidence="3" id="KW-0813">Transport</keyword>
<evidence type="ECO:0000256" key="10">
    <source>
        <dbReference type="ARBA" id="ARBA00023136"/>
    </source>
</evidence>
<dbReference type="CDD" id="cd18577">
    <property type="entry name" value="ABC_6TM_Pgp_ABCB1_D1_like"/>
    <property type="match status" value="1"/>
</dbReference>
<dbReference type="Gene3D" id="1.20.1560.10">
    <property type="entry name" value="ABC transporter type 1, transmembrane domain"/>
    <property type="match status" value="1"/>
</dbReference>
<feature type="compositionally biased region" description="Basic and acidic residues" evidence="12">
    <location>
        <begin position="678"/>
        <end position="687"/>
    </location>
</feature>
<dbReference type="InterPro" id="IPR027417">
    <property type="entry name" value="P-loop_NTPase"/>
</dbReference>
<dbReference type="PROSITE" id="PS50893">
    <property type="entry name" value="ABC_TRANSPORTER_2"/>
    <property type="match status" value="2"/>
</dbReference>
<dbReference type="Gene3D" id="3.40.50.300">
    <property type="entry name" value="P-loop containing nucleotide triphosphate hydrolases"/>
    <property type="match status" value="2"/>
</dbReference>
<evidence type="ECO:0000256" key="11">
    <source>
        <dbReference type="ARBA" id="ARBA00023180"/>
    </source>
</evidence>
<evidence type="ECO:0000256" key="1">
    <source>
        <dbReference type="ARBA" id="ARBA00004141"/>
    </source>
</evidence>
<feature type="domain" description="ABC transporter" evidence="14">
    <location>
        <begin position="377"/>
        <end position="616"/>
    </location>
</feature>
<feature type="compositionally biased region" description="Basic and acidic residues" evidence="12">
    <location>
        <begin position="695"/>
        <end position="707"/>
    </location>
</feature>
<reference evidence="16 17" key="1">
    <citation type="submission" date="2016-07" db="EMBL/GenBank/DDBJ databases">
        <title>Pervasive Adenine N6-methylation of Active Genes in Fungi.</title>
        <authorList>
            <consortium name="DOE Joint Genome Institute"/>
            <person name="Mondo S.J."/>
            <person name="Dannebaum R.O."/>
            <person name="Kuo R.C."/>
            <person name="Labutti K."/>
            <person name="Haridas S."/>
            <person name="Kuo A."/>
            <person name="Salamov A."/>
            <person name="Ahrendt S.R."/>
            <person name="Lipzen A."/>
            <person name="Sullivan W."/>
            <person name="Andreopoulos W.B."/>
            <person name="Clum A."/>
            <person name="Lindquist E."/>
            <person name="Daum C."/>
            <person name="Ramamoorthy G.K."/>
            <person name="Gryganskyi A."/>
            <person name="Culley D."/>
            <person name="Magnuson J.K."/>
            <person name="James T.Y."/>
            <person name="O'Malley M.A."/>
            <person name="Stajich J.E."/>
            <person name="Spatafora J.W."/>
            <person name="Visel A."/>
            <person name="Grigoriev I.V."/>
        </authorList>
    </citation>
    <scope>NUCLEOTIDE SEQUENCE [LARGE SCALE GENOMIC DNA]</scope>
    <source>
        <strain evidence="16 17">NRRL 3301</strain>
    </source>
</reference>
<feature type="transmembrane region" description="Helical" evidence="13">
    <location>
        <begin position="990"/>
        <end position="1011"/>
    </location>
</feature>
<keyword evidence="8" id="KW-1278">Translocase</keyword>
<dbReference type="FunFam" id="3.40.50.300:FF:000479">
    <property type="entry name" value="Multidrug resistance protein 1A"/>
    <property type="match status" value="1"/>
</dbReference>
<evidence type="ECO:0000313" key="16">
    <source>
        <dbReference type="EMBL" id="ORX63120.1"/>
    </source>
</evidence>
<keyword evidence="7" id="KW-0067">ATP-binding</keyword>
<evidence type="ECO:0000256" key="9">
    <source>
        <dbReference type="ARBA" id="ARBA00022989"/>
    </source>
</evidence>
<evidence type="ECO:0000313" key="17">
    <source>
        <dbReference type="Proteomes" id="UP000242146"/>
    </source>
</evidence>
<keyword evidence="6" id="KW-0547">Nucleotide-binding</keyword>
<dbReference type="GO" id="GO:0016887">
    <property type="term" value="F:ATP hydrolysis activity"/>
    <property type="evidence" value="ECO:0007669"/>
    <property type="project" value="InterPro"/>
</dbReference>
<dbReference type="GO" id="GO:0005743">
    <property type="term" value="C:mitochondrial inner membrane"/>
    <property type="evidence" value="ECO:0007669"/>
    <property type="project" value="TreeGrafter"/>
</dbReference>
<sequence>MTKEKIAIEKEPLASDASSTTKDKKKKKKEPSLMPHQLFRYANFQDALLIAAAMFCSIAVGALTPVSIIVFGRYLGTMTTTLSAAATGDDLINAVLPTIYIIFYLAAALVVTSYAAQTLWILSGERQARRIRRMYLHAILRQDMVWFDEAKDGSLTTRLATDTQLIQDGISDKFGLLVQSMSQFITGLVVGFTANWIMAFVILATYPILGVTGSIMGIVVSKSTTKAQDAYADAGKVAEQAFAGIRTLYAFGLEERFVARYEKQLARARQAGIYRAVSTGLSTGIFFAVLFGTYALAFWYGAQLITQGRAPGYQVIVAFFGIITGAVGIVTLPQNLSAITGGCGAAYKVFRTIERVPAIDTDSQDGQTLEADWQPSVSLQDITFAYPTRSDITVLDNFSLNIEAGTTTALVGASGSGKSTVMQLLLRYYDPSHGQIMLGGKEIKSMPTAYVRSLFGYVGQEPVLFNLSIKQNILLGVDDPAKVTMDQVEDVCKLAYCHDFILQLPEGYNTIVGEGATLLSGGQKQRIAIARAILKNPKILLLDEATSALDTQSERLVQRALDQATKDRTTIVIAHRLSTIRNADKIVVMKQGKIVEAGSHNDLLAHDGMYSELVNKQQIVQGTSSSDESDDANGAPTPEAAATDDLTNKLDQAGFDALINKEKEQVVLDLEEQAHYEQKLKQKDRRGSSGSGLDGIEKARRDQEQKKKTVKKQSAPILRVIQQMRPEWPLMAVGIVGSILMGCVFPTFGYVFGRAVVLITTPDADLVPGPVQGANLYAFLMTMIAIACLIGITLKLIGFEMAGEIYAKRLRSDVFRAYLRQEVGFYDDQANTSGAMTTRLAVDSKNVDEMITKTWGELVQLVFIGISALVLAFVLCWQISLIILGLSPFLVAGGLFETKIEQGFGGSEKKANEESGQVAAEAIKEIRTVASLNKQAYFEARYYKTTDHPHRLAVRKAYTSSFGYACILGIPLFAQGIAFYAGLRFIAKGWITYTDMFTSLIVLMMGAQGVGQSMVFQKAFSKGKMSAIDVFDLIDRRVKIDPDLEGIEPTYDAIQGDIALKDIEFAYPTRPTVPIFKGQMNLHGQPLTKIALVGPSGCGKSTIIAMLERFYDTSSGSVRLDDHDVKKYTLSNLRKHLSMVQQEPIVFDLSIGDNIRYGFDGPLTQEQIEDAARLANIYDFIVDLPEKFDTRVGDKGSQLSGGQKQRIAIARALVRRPKILLLDEATSALDSESEKLVQEALDKVLEQGGRTTITIAHRLSTIQNSDLICVVSGGQIKEQGTHQELLALNGIYTEMVTQQSLTVT</sequence>
<keyword evidence="5" id="KW-0677">Repeat</keyword>
<comment type="subcellular location">
    <subcellularLocation>
        <location evidence="1">Membrane</location>
        <topology evidence="1">Multi-pass membrane protein</topology>
    </subcellularLocation>
</comment>
<dbReference type="PROSITE" id="PS00211">
    <property type="entry name" value="ABC_TRANSPORTER_1"/>
    <property type="match status" value="2"/>
</dbReference>
<evidence type="ECO:0000256" key="3">
    <source>
        <dbReference type="ARBA" id="ARBA00022448"/>
    </source>
</evidence>
<evidence type="ECO:0000256" key="4">
    <source>
        <dbReference type="ARBA" id="ARBA00022692"/>
    </source>
</evidence>
<dbReference type="InterPro" id="IPR003593">
    <property type="entry name" value="AAA+_ATPase"/>
</dbReference>
<dbReference type="EMBL" id="MCGT01000001">
    <property type="protein sequence ID" value="ORX63120.1"/>
    <property type="molecule type" value="Genomic_DNA"/>
</dbReference>
<evidence type="ECO:0000259" key="15">
    <source>
        <dbReference type="PROSITE" id="PS50929"/>
    </source>
</evidence>
<evidence type="ECO:0000256" key="13">
    <source>
        <dbReference type="SAM" id="Phobius"/>
    </source>
</evidence>
<keyword evidence="16" id="KW-0378">Hydrolase</keyword>
<feature type="transmembrane region" description="Helical" evidence="13">
    <location>
        <begin position="47"/>
        <end position="71"/>
    </location>
</feature>
<feature type="transmembrane region" description="Helical" evidence="13">
    <location>
        <begin position="728"/>
        <end position="752"/>
    </location>
</feature>
<dbReference type="GO" id="GO:0015421">
    <property type="term" value="F:ABC-type oligopeptide transporter activity"/>
    <property type="evidence" value="ECO:0007669"/>
    <property type="project" value="TreeGrafter"/>
</dbReference>
<keyword evidence="4 13" id="KW-0812">Transmembrane</keyword>
<evidence type="ECO:0000256" key="8">
    <source>
        <dbReference type="ARBA" id="ARBA00022967"/>
    </source>
</evidence>
<dbReference type="GO" id="GO:0090374">
    <property type="term" value="P:oligopeptide export from mitochondrion"/>
    <property type="evidence" value="ECO:0007669"/>
    <property type="project" value="TreeGrafter"/>
</dbReference>
<evidence type="ECO:0000256" key="6">
    <source>
        <dbReference type="ARBA" id="ARBA00022741"/>
    </source>
</evidence>
<evidence type="ECO:0000256" key="12">
    <source>
        <dbReference type="SAM" id="MobiDB-lite"/>
    </source>
</evidence>
<feature type="domain" description="ABC transmembrane type-1" evidence="15">
    <location>
        <begin position="732"/>
        <end position="1022"/>
    </location>
</feature>
<dbReference type="OrthoDB" id="6500128at2759"/>
<protein>
    <submittedName>
        <fullName evidence="16">P-loop containing nucleoside triphosphate hydrolase protein</fullName>
    </submittedName>
</protein>
<dbReference type="GO" id="GO:0005524">
    <property type="term" value="F:ATP binding"/>
    <property type="evidence" value="ECO:0007669"/>
    <property type="project" value="UniProtKB-KW"/>
</dbReference>
<organism evidence="16 17">
    <name type="scientific">Hesseltinella vesiculosa</name>
    <dbReference type="NCBI Taxonomy" id="101127"/>
    <lineage>
        <taxon>Eukaryota</taxon>
        <taxon>Fungi</taxon>
        <taxon>Fungi incertae sedis</taxon>
        <taxon>Mucoromycota</taxon>
        <taxon>Mucoromycotina</taxon>
        <taxon>Mucoromycetes</taxon>
        <taxon>Mucorales</taxon>
        <taxon>Cunninghamellaceae</taxon>
        <taxon>Hesseltinella</taxon>
    </lineage>
</organism>
<proteinExistence type="inferred from homology"/>
<dbReference type="InterPro" id="IPR003439">
    <property type="entry name" value="ABC_transporter-like_ATP-bd"/>
</dbReference>
<dbReference type="PROSITE" id="PS50929">
    <property type="entry name" value="ABC_TM1F"/>
    <property type="match status" value="2"/>
</dbReference>
<dbReference type="FunFam" id="3.40.50.300:FF:000251">
    <property type="entry name" value="ABC transporter B family member 19"/>
    <property type="match status" value="1"/>
</dbReference>
<feature type="transmembrane region" description="Helical" evidence="13">
    <location>
        <begin position="198"/>
        <end position="220"/>
    </location>
</feature>
<evidence type="ECO:0000256" key="7">
    <source>
        <dbReference type="ARBA" id="ARBA00022840"/>
    </source>
</evidence>
<dbReference type="InterPro" id="IPR036640">
    <property type="entry name" value="ABC1_TM_sf"/>
</dbReference>
<feature type="transmembrane region" description="Helical" evidence="13">
    <location>
        <begin position="312"/>
        <end position="332"/>
    </location>
</feature>
<feature type="compositionally biased region" description="Basic and acidic residues" evidence="12">
    <location>
        <begin position="1"/>
        <end position="13"/>
    </location>
</feature>
<dbReference type="Pfam" id="PF00664">
    <property type="entry name" value="ABC_membrane"/>
    <property type="match status" value="2"/>
</dbReference>
<dbReference type="InterPro" id="IPR017871">
    <property type="entry name" value="ABC_transporter-like_CS"/>
</dbReference>
<feature type="transmembrane region" description="Helical" evidence="13">
    <location>
        <begin position="273"/>
        <end position="300"/>
    </location>
</feature>
<dbReference type="SMART" id="SM00382">
    <property type="entry name" value="AAA"/>
    <property type="match status" value="2"/>
</dbReference>
<feature type="domain" description="ABC transporter" evidence="14">
    <location>
        <begin position="1058"/>
        <end position="1298"/>
    </location>
</feature>
<name>A0A1X2GYF1_9FUNG</name>
<evidence type="ECO:0000256" key="2">
    <source>
        <dbReference type="ARBA" id="ARBA00007577"/>
    </source>
</evidence>
<feature type="transmembrane region" description="Helical" evidence="13">
    <location>
        <begin position="962"/>
        <end position="983"/>
    </location>
</feature>
<feature type="transmembrane region" description="Helical" evidence="13">
    <location>
        <begin position="861"/>
        <end position="886"/>
    </location>
</feature>
<feature type="region of interest" description="Disordered" evidence="12">
    <location>
        <begin position="1"/>
        <end position="31"/>
    </location>
</feature>
<dbReference type="Pfam" id="PF00005">
    <property type="entry name" value="ABC_tran"/>
    <property type="match status" value="2"/>
</dbReference>
<dbReference type="InterPro" id="IPR011527">
    <property type="entry name" value="ABC1_TM_dom"/>
</dbReference>
<feature type="region of interest" description="Disordered" evidence="12">
    <location>
        <begin position="622"/>
        <end position="646"/>
    </location>
</feature>
<dbReference type="PANTHER" id="PTHR43394:SF1">
    <property type="entry name" value="ATP-BINDING CASSETTE SUB-FAMILY B MEMBER 10, MITOCHONDRIAL"/>
    <property type="match status" value="1"/>
</dbReference>
<feature type="domain" description="ABC transmembrane type-1" evidence="15">
    <location>
        <begin position="51"/>
        <end position="341"/>
    </location>
</feature>
<keyword evidence="9 13" id="KW-1133">Transmembrane helix</keyword>
<dbReference type="SUPFAM" id="SSF52540">
    <property type="entry name" value="P-loop containing nucleoside triphosphate hydrolases"/>
    <property type="match status" value="2"/>
</dbReference>
<feature type="transmembrane region" description="Helical" evidence="13">
    <location>
        <begin position="99"/>
        <end position="122"/>
    </location>
</feature>
<dbReference type="STRING" id="101127.A0A1X2GYF1"/>
<dbReference type="InterPro" id="IPR039421">
    <property type="entry name" value="Type_1_exporter"/>
</dbReference>
<accession>A0A1X2GYF1</accession>
<dbReference type="CDD" id="cd18578">
    <property type="entry name" value="ABC_6TM_Pgp_ABCB1_D2_like"/>
    <property type="match status" value="1"/>
</dbReference>
<keyword evidence="11" id="KW-0325">Glycoprotein</keyword>
<dbReference type="CDD" id="cd03249">
    <property type="entry name" value="ABC_MTABC3_MDL1_MDL2"/>
    <property type="match status" value="2"/>
</dbReference>
<dbReference type="PANTHER" id="PTHR43394">
    <property type="entry name" value="ATP-DEPENDENT PERMEASE MDL1, MITOCHONDRIAL"/>
    <property type="match status" value="1"/>
</dbReference>
<gene>
    <name evidence="16" type="ORF">DM01DRAFT_1365279</name>
</gene>
<feature type="region of interest" description="Disordered" evidence="12">
    <location>
        <begin position="678"/>
        <end position="711"/>
    </location>
</feature>
<feature type="transmembrane region" description="Helical" evidence="13">
    <location>
        <begin position="776"/>
        <end position="799"/>
    </location>
</feature>
<evidence type="ECO:0000256" key="5">
    <source>
        <dbReference type="ARBA" id="ARBA00022737"/>
    </source>
</evidence>
<keyword evidence="10 13" id="KW-0472">Membrane</keyword>
<comment type="similarity">
    <text evidence="2">Belongs to the ABC transporter superfamily. ABCB family. Multidrug resistance exporter (TC 3.A.1.201) subfamily.</text>
</comment>